<sequence>MVFRRWGHPFVRLASFISSLPLSVTAAYRRMLQGGASEKVLPHLKVPANSVLRSPPHINPSKKPQLQATVGSALEALGMTRSKVARDGTPQAGYHPQNNDGLRDTSQNSRKSWRPYQGRWDSNNAGWRSDRVISPGSDNAMSSGSRKNGTRRNARSFDRMSKEEPSPYSPHLSGSQPAQVPHMQLQEPFNAPSTSLQFDPNINSFPVLPIPSSTSGTINNTAVQLPFVPLHLSHSQSPQSQTLPDNLPFTPYGFPPMPDFNNPGKILPFMPPMVPFPPMNLSVSSPALAPPVFGGFPFCPVDPMYPTTASPTGGNSQGPTPQPLLLIPPRDRRSKTPEPPAPTKEYLTQSSLAPKLHPNRQPLLVILDLNGTLIFRKHRRLPPSFAKRTGLDHFLDALLKNYKVMIWSSSQPETVNAVCEKLFPGEKRKSLVAEWGRDKLNLSKSQYWSKVQVYKTLETVWSNQEIQASYPSSQQNGRSKTKKKAARGSWRWDQTNTVLIDDSKLKALSEPYNILEIPEFTNAPGINESHIFPKVLECLDALAQHDDVSKLLQLWNSKLASNIATNSTILGLDIGVNQSPPQQTGSSSTTPSTPQEVAQARKERRRARKQEKKAARRAAAAIGAAPANLPAAAAVSAMTAEGVNERVTPIDSSPASPGDDIAILTATAVPQSHPRRSPSPASSVQSENYLLDRLEESLNDRRD</sequence>
<dbReference type="Pfam" id="PF03031">
    <property type="entry name" value="NIF"/>
    <property type="match status" value="1"/>
</dbReference>
<feature type="compositionally biased region" description="Polar residues" evidence="1">
    <location>
        <begin position="96"/>
        <end position="110"/>
    </location>
</feature>
<dbReference type="STRING" id="1392255.A0A2I1CDY3"/>
<dbReference type="RefSeq" id="XP_024684436.1">
    <property type="nucleotide sequence ID" value="XM_024823366.1"/>
</dbReference>
<feature type="compositionally biased region" description="Polar residues" evidence="1">
    <location>
        <begin position="136"/>
        <end position="147"/>
    </location>
</feature>
<dbReference type="EMBL" id="MSZS01000003">
    <property type="protein sequence ID" value="PKX95841.1"/>
    <property type="molecule type" value="Genomic_DNA"/>
</dbReference>
<evidence type="ECO:0000256" key="1">
    <source>
        <dbReference type="SAM" id="MobiDB-lite"/>
    </source>
</evidence>
<feature type="region of interest" description="Disordered" evidence="1">
    <location>
        <begin position="574"/>
        <end position="622"/>
    </location>
</feature>
<comment type="caution">
    <text evidence="4">The sequence shown here is derived from an EMBL/GenBank/DDBJ whole genome shotgun (WGS) entry which is preliminary data.</text>
</comment>
<feature type="region of interest" description="Disordered" evidence="1">
    <location>
        <begin position="307"/>
        <end position="353"/>
    </location>
</feature>
<gene>
    <name evidence="4" type="ORF">P174DRAFT_387606</name>
</gene>
<feature type="compositionally biased region" description="Polar residues" evidence="1">
    <location>
        <begin position="307"/>
        <end position="319"/>
    </location>
</feature>
<feature type="chain" id="PRO_5014187812" evidence="2">
    <location>
        <begin position="27"/>
        <end position="703"/>
    </location>
</feature>
<feature type="domain" description="FCP1 homology" evidence="3">
    <location>
        <begin position="358"/>
        <end position="542"/>
    </location>
</feature>
<dbReference type="Proteomes" id="UP000234474">
    <property type="component" value="Unassembled WGS sequence"/>
</dbReference>
<dbReference type="InterPro" id="IPR004274">
    <property type="entry name" value="FCP1_dom"/>
</dbReference>
<dbReference type="AlphaFoldDB" id="A0A2I1CDY3"/>
<dbReference type="OMA" id="HRRFPPV"/>
<feature type="region of interest" description="Disordered" evidence="1">
    <location>
        <begin position="86"/>
        <end position="179"/>
    </location>
</feature>
<feature type="compositionally biased region" description="Low complexity" evidence="1">
    <location>
        <begin position="578"/>
        <end position="595"/>
    </location>
</feature>
<dbReference type="Gene3D" id="3.40.50.1000">
    <property type="entry name" value="HAD superfamily/HAD-like"/>
    <property type="match status" value="1"/>
</dbReference>
<dbReference type="InterPro" id="IPR050365">
    <property type="entry name" value="TIM50"/>
</dbReference>
<evidence type="ECO:0000256" key="2">
    <source>
        <dbReference type="SAM" id="SignalP"/>
    </source>
</evidence>
<dbReference type="PROSITE" id="PS50969">
    <property type="entry name" value="FCP1"/>
    <property type="match status" value="1"/>
</dbReference>
<dbReference type="OrthoDB" id="1711508at2759"/>
<feature type="signal peptide" evidence="2">
    <location>
        <begin position="1"/>
        <end position="26"/>
    </location>
</feature>
<dbReference type="VEuPathDB" id="FungiDB:P174DRAFT_387606"/>
<dbReference type="SUPFAM" id="SSF56784">
    <property type="entry name" value="HAD-like"/>
    <property type="match status" value="1"/>
</dbReference>
<keyword evidence="2" id="KW-0732">Signal</keyword>
<evidence type="ECO:0000313" key="5">
    <source>
        <dbReference type="Proteomes" id="UP000234474"/>
    </source>
</evidence>
<reference evidence="5" key="1">
    <citation type="journal article" date="2018" name="Proc. Natl. Acad. Sci. U.S.A.">
        <title>Linking secondary metabolites to gene clusters through genome sequencing of six diverse Aspergillus species.</title>
        <authorList>
            <person name="Kaerboelling I."/>
            <person name="Vesth T.C."/>
            <person name="Frisvad J.C."/>
            <person name="Nybo J.L."/>
            <person name="Theobald S."/>
            <person name="Kuo A."/>
            <person name="Bowyer P."/>
            <person name="Matsuda Y."/>
            <person name="Mondo S."/>
            <person name="Lyhne E.K."/>
            <person name="Kogle M.E."/>
            <person name="Clum A."/>
            <person name="Lipzen A."/>
            <person name="Salamov A."/>
            <person name="Ngan C.Y."/>
            <person name="Daum C."/>
            <person name="Chiniquy J."/>
            <person name="Barry K."/>
            <person name="LaButti K."/>
            <person name="Haridas S."/>
            <person name="Simmons B.A."/>
            <person name="Magnuson J.K."/>
            <person name="Mortensen U.H."/>
            <person name="Larsen T.O."/>
            <person name="Grigoriev I.V."/>
            <person name="Baker S.E."/>
            <person name="Andersen M.R."/>
        </authorList>
    </citation>
    <scope>NUCLEOTIDE SEQUENCE [LARGE SCALE GENOMIC DNA]</scope>
    <source>
        <strain evidence="5">IBT 16806</strain>
    </source>
</reference>
<dbReference type="FunFam" id="3.40.50.1000:FF:000228">
    <property type="entry name" value="NIF domain protein"/>
    <property type="match status" value="1"/>
</dbReference>
<organism evidence="4 5">
    <name type="scientific">Aspergillus novofumigatus (strain IBT 16806)</name>
    <dbReference type="NCBI Taxonomy" id="1392255"/>
    <lineage>
        <taxon>Eukaryota</taxon>
        <taxon>Fungi</taxon>
        <taxon>Dikarya</taxon>
        <taxon>Ascomycota</taxon>
        <taxon>Pezizomycotina</taxon>
        <taxon>Eurotiomycetes</taxon>
        <taxon>Eurotiomycetidae</taxon>
        <taxon>Eurotiales</taxon>
        <taxon>Aspergillaceae</taxon>
        <taxon>Aspergillus</taxon>
        <taxon>Aspergillus subgen. Fumigati</taxon>
    </lineage>
</organism>
<feature type="compositionally biased region" description="Basic and acidic residues" evidence="1">
    <location>
        <begin position="690"/>
        <end position="703"/>
    </location>
</feature>
<dbReference type="InterPro" id="IPR023214">
    <property type="entry name" value="HAD_sf"/>
</dbReference>
<feature type="compositionally biased region" description="Basic and acidic residues" evidence="1">
    <location>
        <begin position="155"/>
        <end position="165"/>
    </location>
</feature>
<protein>
    <submittedName>
        <fullName evidence="4">NIF domain protein</fullName>
    </submittedName>
</protein>
<keyword evidence="5" id="KW-1185">Reference proteome</keyword>
<proteinExistence type="predicted"/>
<name>A0A2I1CDY3_ASPN1</name>
<dbReference type="SMART" id="SM00577">
    <property type="entry name" value="CPDc"/>
    <property type="match status" value="1"/>
</dbReference>
<dbReference type="GeneID" id="36530691"/>
<feature type="compositionally biased region" description="Basic residues" evidence="1">
    <location>
        <begin position="602"/>
        <end position="616"/>
    </location>
</feature>
<feature type="region of interest" description="Disordered" evidence="1">
    <location>
        <begin position="647"/>
        <end position="703"/>
    </location>
</feature>
<dbReference type="InterPro" id="IPR036412">
    <property type="entry name" value="HAD-like_sf"/>
</dbReference>
<dbReference type="PANTHER" id="PTHR12210">
    <property type="entry name" value="DULLARD PROTEIN PHOSPHATASE"/>
    <property type="match status" value="1"/>
</dbReference>
<evidence type="ECO:0000259" key="3">
    <source>
        <dbReference type="PROSITE" id="PS50969"/>
    </source>
</evidence>
<accession>A0A2I1CDY3</accession>
<evidence type="ECO:0000313" key="4">
    <source>
        <dbReference type="EMBL" id="PKX95841.1"/>
    </source>
</evidence>